<dbReference type="Proteomes" id="UP000299102">
    <property type="component" value="Unassembled WGS sequence"/>
</dbReference>
<keyword evidence="1" id="KW-0812">Transmembrane</keyword>
<evidence type="ECO:0000313" key="3">
    <source>
        <dbReference type="Proteomes" id="UP000299102"/>
    </source>
</evidence>
<feature type="transmembrane region" description="Helical" evidence="1">
    <location>
        <begin position="70"/>
        <end position="90"/>
    </location>
</feature>
<dbReference type="EMBL" id="BGZK01000023">
    <property type="protein sequence ID" value="GBP06813.1"/>
    <property type="molecule type" value="Genomic_DNA"/>
</dbReference>
<accession>A0A4C1SX37</accession>
<organism evidence="2 3">
    <name type="scientific">Eumeta variegata</name>
    <name type="common">Bagworm moth</name>
    <name type="synonym">Eumeta japonica</name>
    <dbReference type="NCBI Taxonomy" id="151549"/>
    <lineage>
        <taxon>Eukaryota</taxon>
        <taxon>Metazoa</taxon>
        <taxon>Ecdysozoa</taxon>
        <taxon>Arthropoda</taxon>
        <taxon>Hexapoda</taxon>
        <taxon>Insecta</taxon>
        <taxon>Pterygota</taxon>
        <taxon>Neoptera</taxon>
        <taxon>Endopterygota</taxon>
        <taxon>Lepidoptera</taxon>
        <taxon>Glossata</taxon>
        <taxon>Ditrysia</taxon>
        <taxon>Tineoidea</taxon>
        <taxon>Psychidae</taxon>
        <taxon>Oiketicinae</taxon>
        <taxon>Eumeta</taxon>
    </lineage>
</organism>
<name>A0A4C1SX37_EUMVA</name>
<keyword evidence="1" id="KW-0472">Membrane</keyword>
<keyword evidence="3" id="KW-1185">Reference proteome</keyword>
<comment type="caution">
    <text evidence="2">The sequence shown here is derived from an EMBL/GenBank/DDBJ whole genome shotgun (WGS) entry which is preliminary data.</text>
</comment>
<sequence>MLQVSFRPIKPFKSYKKFTHTHPHRYTDTIVKIVREGSQGFKTLRPDENSIFEKPVLGELAGPGRGRRRALAVVTAPVTLPMAVALLVLLSNHSIARRIRVNLYS</sequence>
<reference evidence="2 3" key="1">
    <citation type="journal article" date="2019" name="Commun. Biol.">
        <title>The bagworm genome reveals a unique fibroin gene that provides high tensile strength.</title>
        <authorList>
            <person name="Kono N."/>
            <person name="Nakamura H."/>
            <person name="Ohtoshi R."/>
            <person name="Tomita M."/>
            <person name="Numata K."/>
            <person name="Arakawa K."/>
        </authorList>
    </citation>
    <scope>NUCLEOTIDE SEQUENCE [LARGE SCALE GENOMIC DNA]</scope>
</reference>
<evidence type="ECO:0000256" key="1">
    <source>
        <dbReference type="SAM" id="Phobius"/>
    </source>
</evidence>
<proteinExistence type="predicted"/>
<protein>
    <submittedName>
        <fullName evidence="2">Uncharacterized protein</fullName>
    </submittedName>
</protein>
<gene>
    <name evidence="2" type="ORF">EVAR_92729_1</name>
</gene>
<evidence type="ECO:0000313" key="2">
    <source>
        <dbReference type="EMBL" id="GBP06813.1"/>
    </source>
</evidence>
<keyword evidence="1" id="KW-1133">Transmembrane helix</keyword>
<dbReference type="AlphaFoldDB" id="A0A4C1SX37"/>